<organism evidence="2 3">
    <name type="scientific">Halomarina ordinaria</name>
    <dbReference type="NCBI Taxonomy" id="3033939"/>
    <lineage>
        <taxon>Archaea</taxon>
        <taxon>Methanobacteriati</taxon>
        <taxon>Methanobacteriota</taxon>
        <taxon>Stenosarchaea group</taxon>
        <taxon>Halobacteria</taxon>
        <taxon>Halobacteriales</taxon>
        <taxon>Natronomonadaceae</taxon>
        <taxon>Halomarina</taxon>
    </lineage>
</organism>
<evidence type="ECO:0000313" key="3">
    <source>
        <dbReference type="Proteomes" id="UP001596406"/>
    </source>
</evidence>
<gene>
    <name evidence="2" type="ORF">ACFQHK_09485</name>
</gene>
<dbReference type="AlphaFoldDB" id="A0ABD5U958"/>
<feature type="transmembrane region" description="Helical" evidence="1">
    <location>
        <begin position="14"/>
        <end position="36"/>
    </location>
</feature>
<dbReference type="Proteomes" id="UP001596406">
    <property type="component" value="Unassembled WGS sequence"/>
</dbReference>
<sequence>MGATRHTPGPDADAAFRLGLLATTALAFGGVGLLLITGQVDLLAAVLTFVFGLPLLLLVVACLLSIWLGYTKEPVDALLTSPSRE</sequence>
<evidence type="ECO:0000313" key="2">
    <source>
        <dbReference type="EMBL" id="MFC6836743.1"/>
    </source>
</evidence>
<dbReference type="EMBL" id="JBHSXM010000001">
    <property type="protein sequence ID" value="MFC6836743.1"/>
    <property type="molecule type" value="Genomic_DNA"/>
</dbReference>
<accession>A0ABD5U958</accession>
<keyword evidence="1" id="KW-0812">Transmembrane</keyword>
<keyword evidence="1" id="KW-1133">Transmembrane helix</keyword>
<feature type="transmembrane region" description="Helical" evidence="1">
    <location>
        <begin position="43"/>
        <end position="70"/>
    </location>
</feature>
<keyword evidence="1" id="KW-0472">Membrane</keyword>
<name>A0ABD5U958_9EURY</name>
<comment type="caution">
    <text evidence="2">The sequence shown here is derived from an EMBL/GenBank/DDBJ whole genome shotgun (WGS) entry which is preliminary data.</text>
</comment>
<proteinExistence type="predicted"/>
<keyword evidence="3" id="KW-1185">Reference proteome</keyword>
<reference evidence="2 3" key="1">
    <citation type="journal article" date="2019" name="Int. J. Syst. Evol. Microbiol.">
        <title>The Global Catalogue of Microorganisms (GCM) 10K type strain sequencing project: providing services to taxonomists for standard genome sequencing and annotation.</title>
        <authorList>
            <consortium name="The Broad Institute Genomics Platform"/>
            <consortium name="The Broad Institute Genome Sequencing Center for Infectious Disease"/>
            <person name="Wu L."/>
            <person name="Ma J."/>
        </authorList>
    </citation>
    <scope>NUCLEOTIDE SEQUENCE [LARGE SCALE GENOMIC DNA]</scope>
    <source>
        <strain evidence="2 3">PSRA2</strain>
    </source>
</reference>
<dbReference type="RefSeq" id="WP_304448422.1">
    <property type="nucleotide sequence ID" value="NZ_JARRAH010000001.1"/>
</dbReference>
<protein>
    <submittedName>
        <fullName evidence="2">Uncharacterized protein</fullName>
    </submittedName>
</protein>
<evidence type="ECO:0000256" key="1">
    <source>
        <dbReference type="SAM" id="Phobius"/>
    </source>
</evidence>